<dbReference type="AlphaFoldDB" id="A0A0D2MZS5"/>
<dbReference type="RefSeq" id="XP_013904821.1">
    <property type="nucleotide sequence ID" value="XM_014049367.1"/>
</dbReference>
<proteinExistence type="predicted"/>
<name>A0A0D2MZS5_9CHLO</name>
<dbReference type="EMBL" id="KK100454">
    <property type="protein sequence ID" value="KIZ05802.1"/>
    <property type="molecule type" value="Genomic_DNA"/>
</dbReference>
<sequence length="253" mass="28003">MLHAISQGPGHLEAYVNSRKLSASPRVHALRSAVSAVTQRQFPGGHAQVQLQGSTYMAVALEGLSDADFFVRMDDTIPAVTRAQRVKFVSDLQSTLPRYGLVYPQPLELRESRIRSAAGMYMGAPAPPFDVLFERFASQKPRRQPARRPLAGEVQLVVCALRLMPLHFTNLVQPQSSALIDWVEGEWRRLPAARSSEHRKAFGQLLKWALDLLAGAAGKLPPKTFVVALQRKNKHFGDQQLAAAARDWGHAAR</sequence>
<gene>
    <name evidence="1" type="ORF">MNEG_2156</name>
</gene>
<evidence type="ECO:0000313" key="2">
    <source>
        <dbReference type="Proteomes" id="UP000054498"/>
    </source>
</evidence>
<accession>A0A0D2MZS5</accession>
<dbReference type="KEGG" id="mng:MNEG_2156"/>
<protein>
    <submittedName>
        <fullName evidence="1">Uncharacterized protein</fullName>
    </submittedName>
</protein>
<evidence type="ECO:0000313" key="1">
    <source>
        <dbReference type="EMBL" id="KIZ05802.1"/>
    </source>
</evidence>
<dbReference type="GeneID" id="25735034"/>
<keyword evidence="2" id="KW-1185">Reference proteome</keyword>
<dbReference type="Proteomes" id="UP000054498">
    <property type="component" value="Unassembled WGS sequence"/>
</dbReference>
<reference evidence="1 2" key="1">
    <citation type="journal article" date="2013" name="BMC Genomics">
        <title>Reconstruction of the lipid metabolism for the microalga Monoraphidium neglectum from its genome sequence reveals characteristics suitable for biofuel production.</title>
        <authorList>
            <person name="Bogen C."/>
            <person name="Al-Dilaimi A."/>
            <person name="Albersmeier A."/>
            <person name="Wichmann J."/>
            <person name="Grundmann M."/>
            <person name="Rupp O."/>
            <person name="Lauersen K.J."/>
            <person name="Blifernez-Klassen O."/>
            <person name="Kalinowski J."/>
            <person name="Goesmann A."/>
            <person name="Mussgnug J.H."/>
            <person name="Kruse O."/>
        </authorList>
    </citation>
    <scope>NUCLEOTIDE SEQUENCE [LARGE SCALE GENOMIC DNA]</scope>
    <source>
        <strain evidence="1 2">SAG 48.87</strain>
    </source>
</reference>
<organism evidence="1 2">
    <name type="scientific">Monoraphidium neglectum</name>
    <dbReference type="NCBI Taxonomy" id="145388"/>
    <lineage>
        <taxon>Eukaryota</taxon>
        <taxon>Viridiplantae</taxon>
        <taxon>Chlorophyta</taxon>
        <taxon>core chlorophytes</taxon>
        <taxon>Chlorophyceae</taxon>
        <taxon>CS clade</taxon>
        <taxon>Sphaeropleales</taxon>
        <taxon>Selenastraceae</taxon>
        <taxon>Monoraphidium</taxon>
    </lineage>
</organism>